<dbReference type="InterPro" id="IPR029062">
    <property type="entry name" value="Class_I_gatase-like"/>
</dbReference>
<sequence length="330" mass="36964">MPEMSKMMTTLQRPLVIALAYDGLCTFEFGVAVEIFGLPRPELGDNWYRFAVAAVEPGALQATGGIHVVADGGLELLPNADMIIIPGWRGIDAKVPEMLCQSLREAHQRGTRLVSICSGVFVLAAAGLLHQRKATTHWRYTEQLQHRYPSISVSDNVLYQDEGQVMTSAGSAAGIDLCLHIVRKDFGHEIANNVARRLVIQPHRQGDQPQNLTRPMASPRESQTLGALFDFLQQNLAQTHTVSSLAERVNMSPRTFLRRFEALTGMTPARWLLNERLIRVQDYLQNSVFNIEKIAELTGFGNSALLRHHFHQRFLLSPSQYRKNSRSPSQ</sequence>
<dbReference type="AlphaFoldDB" id="A0A0H3PQ52"/>
<protein>
    <submittedName>
        <fullName evidence="4">Transcriptional activator FtrA</fullName>
    </submittedName>
</protein>
<feature type="domain" description="HTH araC/xylS-type" evidence="3">
    <location>
        <begin position="226"/>
        <end position="324"/>
    </location>
</feature>
<accession>A0A0H3PQ52</accession>
<reference evidence="4 5" key="1">
    <citation type="journal article" date="2011" name="Appl. Environ. Microbiol.">
        <title>Genome signatures of Escherichia coli O157:H7 isolates from the bovine host reservoir.</title>
        <authorList>
            <person name="Eppinger M."/>
            <person name="Mammel M.K."/>
            <person name="Leclerc J.E."/>
            <person name="Ravel J."/>
            <person name="Cebula T.A."/>
        </authorList>
    </citation>
    <scope>NUCLEOTIDE SEQUENCE [LARGE SCALE GENOMIC DNA]</scope>
    <source>
        <strain evidence="4 5">EC869</strain>
    </source>
</reference>
<dbReference type="BioCyc" id="ECOL478008-HMP:G76-481940-MONOMER"/>
<dbReference type="GO" id="GO:0003700">
    <property type="term" value="F:DNA-binding transcription factor activity"/>
    <property type="evidence" value="ECO:0007669"/>
    <property type="project" value="InterPro"/>
</dbReference>
<organism evidence="4 5">
    <name type="scientific">Escherichia coli O157:H7 (strain EC869)</name>
    <dbReference type="NCBI Taxonomy" id="478008"/>
    <lineage>
        <taxon>Bacteria</taxon>
        <taxon>Pseudomonadati</taxon>
        <taxon>Pseudomonadota</taxon>
        <taxon>Gammaproteobacteria</taxon>
        <taxon>Enterobacterales</taxon>
        <taxon>Enterobacteriaceae</taxon>
        <taxon>Escherichia</taxon>
    </lineage>
</organism>
<dbReference type="InterPro" id="IPR009057">
    <property type="entry name" value="Homeodomain-like_sf"/>
</dbReference>
<dbReference type="PANTHER" id="PTHR43130:SF3">
    <property type="entry name" value="HTH-TYPE TRANSCRIPTIONAL REGULATOR RV1931C"/>
    <property type="match status" value="1"/>
</dbReference>
<evidence type="ECO:0000256" key="1">
    <source>
        <dbReference type="ARBA" id="ARBA00023015"/>
    </source>
</evidence>
<dbReference type="PROSITE" id="PS01124">
    <property type="entry name" value="HTH_ARAC_FAMILY_2"/>
    <property type="match status" value="1"/>
</dbReference>
<dbReference type="SUPFAM" id="SSF46689">
    <property type="entry name" value="Homeodomain-like"/>
    <property type="match status" value="2"/>
</dbReference>
<dbReference type="CDD" id="cd03137">
    <property type="entry name" value="GATase1_AraC_1"/>
    <property type="match status" value="1"/>
</dbReference>
<keyword evidence="1" id="KW-0805">Transcription regulation</keyword>
<evidence type="ECO:0000313" key="4">
    <source>
        <dbReference type="EMBL" id="EDU88486.1"/>
    </source>
</evidence>
<gene>
    <name evidence="4" type="ORF">ECH7EC869_1119</name>
</gene>
<dbReference type="SUPFAM" id="SSF52317">
    <property type="entry name" value="Class I glutamine amidotransferase-like"/>
    <property type="match status" value="1"/>
</dbReference>
<dbReference type="InterPro" id="IPR052158">
    <property type="entry name" value="INH-QAR"/>
</dbReference>
<comment type="caution">
    <text evidence="4">The sequence shown here is derived from an EMBL/GenBank/DDBJ whole genome shotgun (WGS) entry which is preliminary data.</text>
</comment>
<evidence type="ECO:0000256" key="2">
    <source>
        <dbReference type="ARBA" id="ARBA00023163"/>
    </source>
</evidence>
<dbReference type="Gene3D" id="1.10.10.60">
    <property type="entry name" value="Homeodomain-like"/>
    <property type="match status" value="1"/>
</dbReference>
<evidence type="ECO:0000259" key="3">
    <source>
        <dbReference type="PROSITE" id="PS01124"/>
    </source>
</evidence>
<dbReference type="GO" id="GO:0043565">
    <property type="term" value="F:sequence-specific DNA binding"/>
    <property type="evidence" value="ECO:0007669"/>
    <property type="project" value="InterPro"/>
</dbReference>
<dbReference type="InterPro" id="IPR018060">
    <property type="entry name" value="HTH_AraC"/>
</dbReference>
<dbReference type="PANTHER" id="PTHR43130">
    <property type="entry name" value="ARAC-FAMILY TRANSCRIPTIONAL REGULATOR"/>
    <property type="match status" value="1"/>
</dbReference>
<name>A0A0H3PQ52_ECO5C</name>
<proteinExistence type="predicted"/>
<dbReference type="NCBIfam" id="NF006902">
    <property type="entry name" value="PRK09393.1"/>
    <property type="match status" value="1"/>
</dbReference>
<dbReference type="InterPro" id="IPR002818">
    <property type="entry name" value="DJ-1/PfpI"/>
</dbReference>
<evidence type="ECO:0000313" key="5">
    <source>
        <dbReference type="Proteomes" id="UP000004641"/>
    </source>
</evidence>
<dbReference type="Pfam" id="PF01965">
    <property type="entry name" value="DJ-1_PfpI"/>
    <property type="match status" value="1"/>
</dbReference>
<dbReference type="Proteomes" id="UP000004641">
    <property type="component" value="Unassembled WGS sequence"/>
</dbReference>
<keyword evidence="2" id="KW-0804">Transcription</keyword>
<dbReference type="Pfam" id="PF12833">
    <property type="entry name" value="HTH_18"/>
    <property type="match status" value="1"/>
</dbReference>
<dbReference type="EMBL" id="ABHU01000041">
    <property type="protein sequence ID" value="EDU88486.1"/>
    <property type="molecule type" value="Genomic_DNA"/>
</dbReference>
<dbReference type="Gene3D" id="3.40.50.880">
    <property type="match status" value="1"/>
</dbReference>
<dbReference type="SMART" id="SM00342">
    <property type="entry name" value="HTH_ARAC"/>
    <property type="match status" value="1"/>
</dbReference>